<reference evidence="6" key="2">
    <citation type="submission" date="2025-08" db="UniProtKB">
        <authorList>
            <consortium name="RefSeq"/>
        </authorList>
    </citation>
    <scope>IDENTIFICATION</scope>
    <source>
        <tissue evidence="6">Young leaves</tissue>
    </source>
</reference>
<evidence type="ECO:0000313" key="5">
    <source>
        <dbReference type="Proteomes" id="UP000694853"/>
    </source>
</evidence>
<sequence length="581" mass="65597">MSFRIREQPKELCSPKGEVGEIDTRAPFQSVKAAVSLFGEVAVSKEKRSIKRRSSENVLEKETQLLLAQRELHKIKKQLDSADNTKSKALSELDKANVTLQELTKKLNSVRESKQSAMEAAEAVKNQAKELEQALSQKAIGYEAWKQELEHARREYTTTVKELDASKQELNKIRQDFDSALEAKLAAFQTAGEAQRSAKLNSEKVNELSKEIATMKEQIEQLKLASTQAQEEQIKVMGEREAQLNYYKTAAEEVQIKFMNLKNEYDPELTRTLEAQIAETNAEIQDIQEQMKQAHDSEMDSVRLITLEIKEATKTLQELADEENSLKNLVESLTTELAQVKMEQEKIKEKEQAAEALAADLTDQLQNTKEETTSMEEKQSDDCEEIKLKIKQLSFEAENVRKEEEEMSTKSQELNQEAEKSKAVAEELEKKLEFMLKQADEAKVAEQKAIEEMKLLSDSQGTVSVTDSNGKIVLTVDEFAALSGKIKESEDLIERTEAAAMAQVEAINTRTNEIDRKVEANLKAIEEIKAATDMALRNAEMADSAKIAVEGELKKWRQDEPNGVSDMDYSDNSPRPIPLRI</sequence>
<dbReference type="PANTHER" id="PTHR32054">
    <property type="entry name" value="HEAVY CHAIN, PUTATIVE, EXPRESSED-RELATED-RELATED"/>
    <property type="match status" value="1"/>
</dbReference>
<evidence type="ECO:0000256" key="4">
    <source>
        <dbReference type="SAM" id="MobiDB-lite"/>
    </source>
</evidence>
<evidence type="ECO:0000256" key="3">
    <source>
        <dbReference type="SAM" id="Coils"/>
    </source>
</evidence>
<feature type="region of interest" description="Disordered" evidence="4">
    <location>
        <begin position="362"/>
        <end position="382"/>
    </location>
</feature>
<dbReference type="Proteomes" id="UP000694853">
    <property type="component" value="Unplaced"/>
</dbReference>
<keyword evidence="2 3" id="KW-0175">Coiled coil</keyword>
<dbReference type="RefSeq" id="XP_027338239.1">
    <property type="nucleotide sequence ID" value="XM_027482438.1"/>
</dbReference>
<reference evidence="5" key="1">
    <citation type="journal article" date="2019" name="Toxins">
        <title>Detection of Abrin-Like and Prepropulchellin-Like Toxin Genes and Transcripts Using Whole Genome Sequencing and Full-Length Transcript Sequencing of Abrus precatorius.</title>
        <authorList>
            <person name="Hovde B.T."/>
            <person name="Daligault H.E."/>
            <person name="Hanschen E.R."/>
            <person name="Kunde Y.A."/>
            <person name="Johnson M.B."/>
            <person name="Starkenburg S.R."/>
            <person name="Johnson S.L."/>
        </authorList>
    </citation>
    <scope>NUCLEOTIDE SEQUENCE [LARGE SCALE GENOMIC DNA]</scope>
</reference>
<feature type="compositionally biased region" description="Basic and acidic residues" evidence="4">
    <location>
        <begin position="368"/>
        <end position="382"/>
    </location>
</feature>
<proteinExistence type="inferred from homology"/>
<feature type="coiled-coil region" evidence="3">
    <location>
        <begin position="65"/>
        <end position="235"/>
    </location>
</feature>
<dbReference type="GO" id="GO:0009904">
    <property type="term" value="P:chloroplast accumulation movement"/>
    <property type="evidence" value="ECO:0007669"/>
    <property type="project" value="TreeGrafter"/>
</dbReference>
<comment type="similarity">
    <text evidence="1">Belongs to the WEB family.</text>
</comment>
<evidence type="ECO:0000313" key="6">
    <source>
        <dbReference type="RefSeq" id="XP_027338239.1"/>
    </source>
</evidence>
<protein>
    <submittedName>
        <fullName evidence="6">WEB family protein At1g12150</fullName>
    </submittedName>
</protein>
<name>A0A8B8K4I8_ABRPR</name>
<dbReference type="OrthoDB" id="1933125at2759"/>
<accession>A0A8B8K4I8</accession>
<dbReference type="GO" id="GO:0005829">
    <property type="term" value="C:cytosol"/>
    <property type="evidence" value="ECO:0007669"/>
    <property type="project" value="TreeGrafter"/>
</dbReference>
<dbReference type="AlphaFoldDB" id="A0A8B8K4I8"/>
<keyword evidence="5" id="KW-1185">Reference proteome</keyword>
<dbReference type="InterPro" id="IPR008545">
    <property type="entry name" value="Web"/>
</dbReference>
<dbReference type="PANTHER" id="PTHR32054:SF42">
    <property type="entry name" value="WEB FAMILY PROTEIN"/>
    <property type="match status" value="1"/>
</dbReference>
<dbReference type="Pfam" id="PF05701">
    <property type="entry name" value="WEMBL"/>
    <property type="match status" value="1"/>
</dbReference>
<dbReference type="GO" id="GO:0009903">
    <property type="term" value="P:chloroplast avoidance movement"/>
    <property type="evidence" value="ECO:0007669"/>
    <property type="project" value="TreeGrafter"/>
</dbReference>
<organism evidence="5 6">
    <name type="scientific">Abrus precatorius</name>
    <name type="common">Indian licorice</name>
    <name type="synonym">Glycine abrus</name>
    <dbReference type="NCBI Taxonomy" id="3816"/>
    <lineage>
        <taxon>Eukaryota</taxon>
        <taxon>Viridiplantae</taxon>
        <taxon>Streptophyta</taxon>
        <taxon>Embryophyta</taxon>
        <taxon>Tracheophyta</taxon>
        <taxon>Spermatophyta</taxon>
        <taxon>Magnoliopsida</taxon>
        <taxon>eudicotyledons</taxon>
        <taxon>Gunneridae</taxon>
        <taxon>Pentapetalae</taxon>
        <taxon>rosids</taxon>
        <taxon>fabids</taxon>
        <taxon>Fabales</taxon>
        <taxon>Fabaceae</taxon>
        <taxon>Papilionoideae</taxon>
        <taxon>50 kb inversion clade</taxon>
        <taxon>NPAAA clade</taxon>
        <taxon>indigoferoid/millettioid clade</taxon>
        <taxon>Abreae</taxon>
        <taxon>Abrus</taxon>
    </lineage>
</organism>
<evidence type="ECO:0000256" key="1">
    <source>
        <dbReference type="ARBA" id="ARBA00005485"/>
    </source>
</evidence>
<evidence type="ECO:0000256" key="2">
    <source>
        <dbReference type="ARBA" id="ARBA00023054"/>
    </source>
</evidence>
<feature type="region of interest" description="Disordered" evidence="4">
    <location>
        <begin position="557"/>
        <end position="581"/>
    </location>
</feature>
<dbReference type="GeneID" id="113852198"/>
<gene>
    <name evidence="6" type="primary">LOC113852198</name>
</gene>
<dbReference type="KEGG" id="aprc:113852198"/>